<evidence type="ECO:0000256" key="11">
    <source>
        <dbReference type="SAM" id="MobiDB-lite"/>
    </source>
</evidence>
<comment type="caution">
    <text evidence="13">The sequence shown here is derived from an EMBL/GenBank/DDBJ whole genome shotgun (WGS) entry which is preliminary data.</text>
</comment>
<keyword evidence="10" id="KW-0275">Fatty acid biosynthesis</keyword>
<name>A0ABP7LE22_9ACTN</name>
<evidence type="ECO:0000259" key="12">
    <source>
        <dbReference type="PROSITE" id="PS51054"/>
    </source>
</evidence>
<evidence type="ECO:0000256" key="5">
    <source>
        <dbReference type="ARBA" id="ARBA00022723"/>
    </source>
</evidence>
<dbReference type="InterPro" id="IPR003650">
    <property type="entry name" value="Orange_dom"/>
</dbReference>
<dbReference type="InterPro" id="IPR009078">
    <property type="entry name" value="Ferritin-like_SF"/>
</dbReference>
<dbReference type="InterPro" id="IPR005067">
    <property type="entry name" value="Fatty_acid_desaturase-2"/>
</dbReference>
<sequence>MTEAAAEAARVLRELEPSVERLLERHLDAARDWLPHRYVPWGAGRDYDGPLGGTAWAPEQSALPRAVQDALVVNLLTEDNLPSYHFEIATRFGRDGAWGAWVHRWTAEEDRHAAVLRAYVHARRAVDPVALEELRMRHVGTGFRSDLPTPLHSLAYVTVQELATRQAHRNAGAACGDAAGQKLMARIAADENLHMVFYRDLFADALALFPDAAVTALTDVLVDFEMPGATIPGFRARAARIAASGIYNLDVHLEYVVAPLLRALKVATLPGLGPDGERARERLQRHVGQLSAQAARARELFARMNTDGHTDSHTGRSAGRRTDRHTADTAGREQEAQV</sequence>
<evidence type="ECO:0000256" key="3">
    <source>
        <dbReference type="ARBA" id="ARBA00011738"/>
    </source>
</evidence>
<keyword evidence="9" id="KW-0443">Lipid metabolism</keyword>
<dbReference type="PROSITE" id="PS51054">
    <property type="entry name" value="ORANGE"/>
    <property type="match status" value="1"/>
</dbReference>
<proteinExistence type="inferred from homology"/>
<feature type="region of interest" description="Disordered" evidence="11">
    <location>
        <begin position="303"/>
        <end position="338"/>
    </location>
</feature>
<dbReference type="Gene3D" id="1.10.620.20">
    <property type="entry name" value="Ribonucleotide Reductase, subunit A"/>
    <property type="match status" value="1"/>
</dbReference>
<keyword evidence="14" id="KW-1185">Reference proteome</keyword>
<reference evidence="14" key="1">
    <citation type="journal article" date="2019" name="Int. J. Syst. Evol. Microbiol.">
        <title>The Global Catalogue of Microorganisms (GCM) 10K type strain sequencing project: providing services to taxonomists for standard genome sequencing and annotation.</title>
        <authorList>
            <consortium name="The Broad Institute Genomics Platform"/>
            <consortium name="The Broad Institute Genome Sequencing Center for Infectious Disease"/>
            <person name="Wu L."/>
            <person name="Ma J."/>
        </authorList>
    </citation>
    <scope>NUCLEOTIDE SEQUENCE [LARGE SCALE GENOMIC DNA]</scope>
    <source>
        <strain evidence="14">JCM 16956</strain>
    </source>
</reference>
<dbReference type="PANTHER" id="PTHR31155:SF9">
    <property type="entry name" value="STEAROYL-[ACYL-CARRIER-PROTEIN] 9-DESATURASE 7, CHLOROPLASTIC"/>
    <property type="match status" value="1"/>
</dbReference>
<dbReference type="PIRSF" id="PIRSF000346">
    <property type="entry name" value="Dlt9_acylACP_des"/>
    <property type="match status" value="1"/>
</dbReference>
<accession>A0ABP7LE22</accession>
<evidence type="ECO:0000256" key="2">
    <source>
        <dbReference type="ARBA" id="ARBA00008749"/>
    </source>
</evidence>
<dbReference type="Proteomes" id="UP001501000">
    <property type="component" value="Unassembled WGS sequence"/>
</dbReference>
<evidence type="ECO:0000256" key="7">
    <source>
        <dbReference type="ARBA" id="ARBA00023002"/>
    </source>
</evidence>
<dbReference type="EMBL" id="BAABAJ010000001">
    <property type="protein sequence ID" value="GAA3897162.1"/>
    <property type="molecule type" value="Genomic_DNA"/>
</dbReference>
<comment type="subunit">
    <text evidence="3">Homodimer.</text>
</comment>
<keyword evidence="8" id="KW-0408">Iron</keyword>
<dbReference type="InterPro" id="IPR012348">
    <property type="entry name" value="RNR-like"/>
</dbReference>
<gene>
    <name evidence="13" type="ORF">GCM10022244_04270</name>
</gene>
<evidence type="ECO:0000256" key="9">
    <source>
        <dbReference type="ARBA" id="ARBA00023098"/>
    </source>
</evidence>
<evidence type="ECO:0000256" key="8">
    <source>
        <dbReference type="ARBA" id="ARBA00023004"/>
    </source>
</evidence>
<organism evidence="13 14">
    <name type="scientific">Streptomyces gulbargensis</name>
    <dbReference type="NCBI Taxonomy" id="364901"/>
    <lineage>
        <taxon>Bacteria</taxon>
        <taxon>Bacillati</taxon>
        <taxon>Actinomycetota</taxon>
        <taxon>Actinomycetes</taxon>
        <taxon>Kitasatosporales</taxon>
        <taxon>Streptomycetaceae</taxon>
        <taxon>Streptomyces</taxon>
    </lineage>
</organism>
<evidence type="ECO:0000256" key="1">
    <source>
        <dbReference type="ARBA" id="ARBA00001954"/>
    </source>
</evidence>
<keyword evidence="4" id="KW-0444">Lipid biosynthesis</keyword>
<feature type="domain" description="Orange" evidence="12">
    <location>
        <begin position="1"/>
        <end position="27"/>
    </location>
</feature>
<evidence type="ECO:0000256" key="6">
    <source>
        <dbReference type="ARBA" id="ARBA00022832"/>
    </source>
</evidence>
<evidence type="ECO:0000313" key="13">
    <source>
        <dbReference type="EMBL" id="GAA3897162.1"/>
    </source>
</evidence>
<evidence type="ECO:0000256" key="4">
    <source>
        <dbReference type="ARBA" id="ARBA00022516"/>
    </source>
</evidence>
<evidence type="ECO:0000256" key="10">
    <source>
        <dbReference type="ARBA" id="ARBA00023160"/>
    </source>
</evidence>
<comment type="similarity">
    <text evidence="2">Belongs to the fatty acid desaturase type 2 family.</text>
</comment>
<comment type="cofactor">
    <cofactor evidence="1">
        <name>Fe(2+)</name>
        <dbReference type="ChEBI" id="CHEBI:29033"/>
    </cofactor>
</comment>
<dbReference type="Pfam" id="PF03405">
    <property type="entry name" value="FA_desaturase_2"/>
    <property type="match status" value="1"/>
</dbReference>
<keyword evidence="7" id="KW-0560">Oxidoreductase</keyword>
<dbReference type="RefSeq" id="WP_345278149.1">
    <property type="nucleotide sequence ID" value="NZ_BAABAJ010000001.1"/>
</dbReference>
<keyword evidence="6" id="KW-0276">Fatty acid metabolism</keyword>
<evidence type="ECO:0000313" key="14">
    <source>
        <dbReference type="Proteomes" id="UP001501000"/>
    </source>
</evidence>
<keyword evidence="5" id="KW-0479">Metal-binding</keyword>
<dbReference type="SUPFAM" id="SSF47240">
    <property type="entry name" value="Ferritin-like"/>
    <property type="match status" value="1"/>
</dbReference>
<dbReference type="PANTHER" id="PTHR31155">
    <property type="entry name" value="ACYL- ACYL-CARRIER-PROTEIN DESATURASE-RELATED"/>
    <property type="match status" value="1"/>
</dbReference>
<protein>
    <submittedName>
        <fullName evidence="13">Acyl-ACP desaturase</fullName>
    </submittedName>
</protein>